<dbReference type="STRING" id="205917.A0A4Y9YWP8"/>
<feature type="active site" description="Proton donor" evidence="2">
    <location>
        <position position="86"/>
    </location>
</feature>
<evidence type="ECO:0000256" key="3">
    <source>
        <dbReference type="PIRSR" id="PIRSR000097-2"/>
    </source>
</evidence>
<evidence type="ECO:0000256" key="1">
    <source>
        <dbReference type="ARBA" id="ARBA00023002"/>
    </source>
</evidence>
<dbReference type="Proteomes" id="UP000298327">
    <property type="component" value="Unassembled WGS sequence"/>
</dbReference>
<keyword evidence="7" id="KW-1185">Reference proteome</keyword>
<dbReference type="InterPro" id="IPR018170">
    <property type="entry name" value="Aldo/ket_reductase_CS"/>
</dbReference>
<organism evidence="6 7">
    <name type="scientific">Dentipellis fragilis</name>
    <dbReference type="NCBI Taxonomy" id="205917"/>
    <lineage>
        <taxon>Eukaryota</taxon>
        <taxon>Fungi</taxon>
        <taxon>Dikarya</taxon>
        <taxon>Basidiomycota</taxon>
        <taxon>Agaricomycotina</taxon>
        <taxon>Agaricomycetes</taxon>
        <taxon>Russulales</taxon>
        <taxon>Hericiaceae</taxon>
        <taxon>Dentipellis</taxon>
    </lineage>
</organism>
<feature type="binding site" evidence="3">
    <location>
        <position position="142"/>
    </location>
    <ligand>
        <name>substrate</name>
    </ligand>
</feature>
<keyword evidence="1" id="KW-0560">Oxidoreductase</keyword>
<dbReference type="InterPro" id="IPR036812">
    <property type="entry name" value="NAD(P)_OxRdtase_dom_sf"/>
</dbReference>
<dbReference type="PROSITE" id="PS00798">
    <property type="entry name" value="ALDOKETO_REDUCTASE_1"/>
    <property type="match status" value="1"/>
</dbReference>
<accession>A0A4Y9YWP8</accession>
<dbReference type="AlphaFoldDB" id="A0A4Y9YWP8"/>
<evidence type="ECO:0000256" key="4">
    <source>
        <dbReference type="PIRSR" id="PIRSR000097-3"/>
    </source>
</evidence>
<dbReference type="Pfam" id="PF00248">
    <property type="entry name" value="Aldo_ket_red"/>
    <property type="match status" value="1"/>
</dbReference>
<dbReference type="FunFam" id="3.20.20.100:FF:000002">
    <property type="entry name" value="2,5-diketo-D-gluconic acid reductase A"/>
    <property type="match status" value="1"/>
</dbReference>
<comment type="caution">
    <text evidence="6">The sequence shown here is derived from an EMBL/GenBank/DDBJ whole genome shotgun (WGS) entry which is preliminary data.</text>
</comment>
<protein>
    <recommendedName>
        <fullName evidence="5">NADP-dependent oxidoreductase domain-containing protein</fullName>
    </recommendedName>
</protein>
<dbReference type="InterPro" id="IPR020471">
    <property type="entry name" value="AKR"/>
</dbReference>
<name>A0A4Y9YWP8_9AGAM</name>
<evidence type="ECO:0000259" key="5">
    <source>
        <dbReference type="Pfam" id="PF00248"/>
    </source>
</evidence>
<dbReference type="EMBL" id="SEOQ01000271">
    <property type="protein sequence ID" value="TFY66180.1"/>
    <property type="molecule type" value="Genomic_DNA"/>
</dbReference>
<evidence type="ECO:0000313" key="6">
    <source>
        <dbReference type="EMBL" id="TFY66180.1"/>
    </source>
</evidence>
<dbReference type="InterPro" id="IPR023210">
    <property type="entry name" value="NADP_OxRdtase_dom"/>
</dbReference>
<feature type="domain" description="NADP-dependent oxidoreductase" evidence="5">
    <location>
        <begin position="50"/>
        <end position="312"/>
    </location>
</feature>
<dbReference type="CDD" id="cd19071">
    <property type="entry name" value="AKR_AKR1-5-like"/>
    <property type="match status" value="1"/>
</dbReference>
<dbReference type="OrthoDB" id="5945798at2759"/>
<reference evidence="6 7" key="1">
    <citation type="submission" date="2019-02" db="EMBL/GenBank/DDBJ databases">
        <title>Genome sequencing of the rare red list fungi Dentipellis fragilis.</title>
        <authorList>
            <person name="Buettner E."/>
            <person name="Kellner H."/>
        </authorList>
    </citation>
    <scope>NUCLEOTIDE SEQUENCE [LARGE SCALE GENOMIC DNA]</scope>
    <source>
        <strain evidence="6 7">DSM 105465</strain>
    </source>
</reference>
<dbReference type="PROSITE" id="PS00062">
    <property type="entry name" value="ALDOKETO_REDUCTASE_2"/>
    <property type="match status" value="1"/>
</dbReference>
<dbReference type="PANTHER" id="PTHR11732">
    <property type="entry name" value="ALDO/KETO REDUCTASE"/>
    <property type="match status" value="1"/>
</dbReference>
<dbReference type="PIRSF" id="PIRSF000097">
    <property type="entry name" value="AKR"/>
    <property type="match status" value="1"/>
</dbReference>
<evidence type="ECO:0000256" key="2">
    <source>
        <dbReference type="PIRSR" id="PIRSR000097-1"/>
    </source>
</evidence>
<proteinExistence type="predicted"/>
<sequence>MALVYTAGRAVYKKIQKNKQKKAEDKMVEEAVEVRLPAFTLNDGKHMPAIGLGCWMGTPGGGERVNAMVNKAIRLGYRHFDTASGYANEEQLGDALYHAGVPRSQLYITTKLGNQDHHRVSSAFDESLRRLKMDYVDMYLMHWPQAVDEDGNVLQPDQHPTIIDTWREMEKLVKSGRAKSIGVSNFSVKLLQQLLAQAEIVPATNQVEMHPCLPQNELKAFCESKGILLTAYSPLGRPLPKAQRGDLPVLLDHPTVREIAKNNQAAPGQVLVSWGVQRTTAVIPKSEDVSRLKANITLLKLSSADMQALDAIHRSPGMHRSLLTYHGLDPGKVFGWTYEQMGWDYKPGGRIA</sequence>
<gene>
    <name evidence="6" type="ORF">EVG20_g4909</name>
</gene>
<dbReference type="GO" id="GO:0016616">
    <property type="term" value="F:oxidoreductase activity, acting on the CH-OH group of donors, NAD or NADP as acceptor"/>
    <property type="evidence" value="ECO:0007669"/>
    <property type="project" value="UniProtKB-ARBA"/>
</dbReference>
<dbReference type="Gene3D" id="3.20.20.100">
    <property type="entry name" value="NADP-dependent oxidoreductase domain"/>
    <property type="match status" value="1"/>
</dbReference>
<evidence type="ECO:0000313" key="7">
    <source>
        <dbReference type="Proteomes" id="UP000298327"/>
    </source>
</evidence>
<dbReference type="SUPFAM" id="SSF51430">
    <property type="entry name" value="NAD(P)-linked oxidoreductase"/>
    <property type="match status" value="1"/>
</dbReference>
<dbReference type="PRINTS" id="PR00069">
    <property type="entry name" value="ALDKETRDTASE"/>
</dbReference>
<feature type="site" description="Lowers pKa of active site Tyr" evidence="4">
    <location>
        <position position="111"/>
    </location>
</feature>